<dbReference type="GO" id="GO:0003677">
    <property type="term" value="F:DNA binding"/>
    <property type="evidence" value="ECO:0007669"/>
    <property type="project" value="UniProtKB-KW"/>
</dbReference>
<keyword evidence="2" id="KW-1185">Reference proteome</keyword>
<dbReference type="SUPFAM" id="SSF142906">
    <property type="entry name" value="YjbR-like"/>
    <property type="match status" value="1"/>
</dbReference>
<dbReference type="AlphaFoldDB" id="A0A6G7XDW7"/>
<dbReference type="PANTHER" id="PTHR35145:SF1">
    <property type="entry name" value="CYTOPLASMIC PROTEIN"/>
    <property type="match status" value="1"/>
</dbReference>
<accession>A0A6G7XDW7</accession>
<dbReference type="EMBL" id="CP049863">
    <property type="protein sequence ID" value="QIK62639.1"/>
    <property type="molecule type" value="Genomic_DNA"/>
</dbReference>
<name>A0A6G7XDW7_9MICO</name>
<dbReference type="RefSeq" id="WP_166289769.1">
    <property type="nucleotide sequence ID" value="NZ_CP049863.1"/>
</dbReference>
<dbReference type="PANTHER" id="PTHR35145">
    <property type="entry name" value="CYTOPLASMIC PROTEIN-RELATED"/>
    <property type="match status" value="1"/>
</dbReference>
<dbReference type="InterPro" id="IPR038056">
    <property type="entry name" value="YjbR-like_sf"/>
</dbReference>
<dbReference type="InterPro" id="IPR058532">
    <property type="entry name" value="YjbR/MT2646/Rv2570-like"/>
</dbReference>
<dbReference type="KEGG" id="lvi:G7068_05000"/>
<dbReference type="Gene3D" id="3.90.1150.30">
    <property type="match status" value="1"/>
</dbReference>
<dbReference type="InterPro" id="IPR007351">
    <property type="entry name" value="YjbR"/>
</dbReference>
<gene>
    <name evidence="1" type="ORF">G7068_05000</name>
</gene>
<sequence length="128" mass="14271">MTQPSFALNSYEGLDACLLSYGRAEASYPFGPGARVYKVVGKMFALIGEPEREDETLSLTLKGPVLQNELLVRDFAAIRPGYHMNKQHWITITIDGSVADSLLEELIAESYELVFRPLPRAVRDAHES</sequence>
<keyword evidence="1" id="KW-0238">DNA-binding</keyword>
<organism evidence="1 2">
    <name type="scientific">Leucobacter viscericola</name>
    <dbReference type="NCBI Taxonomy" id="2714935"/>
    <lineage>
        <taxon>Bacteria</taxon>
        <taxon>Bacillati</taxon>
        <taxon>Actinomycetota</taxon>
        <taxon>Actinomycetes</taxon>
        <taxon>Micrococcales</taxon>
        <taxon>Microbacteriaceae</taxon>
        <taxon>Leucobacter</taxon>
    </lineage>
</organism>
<dbReference type="Pfam" id="PF04237">
    <property type="entry name" value="YjbR"/>
    <property type="match status" value="1"/>
</dbReference>
<protein>
    <submittedName>
        <fullName evidence="1">MmcQ/YjbR family DNA-binding protein</fullName>
    </submittedName>
</protein>
<reference evidence="1 2" key="1">
    <citation type="submission" date="2020-03" db="EMBL/GenBank/DDBJ databases">
        <title>Leucobacter sp. nov., isolated from beetles.</title>
        <authorList>
            <person name="Hyun D.-W."/>
            <person name="Bae J.-W."/>
        </authorList>
    </citation>
    <scope>NUCLEOTIDE SEQUENCE [LARGE SCALE GENOMIC DNA]</scope>
    <source>
        <strain evidence="1 2">HDW9C</strain>
    </source>
</reference>
<evidence type="ECO:0000313" key="2">
    <source>
        <dbReference type="Proteomes" id="UP000502677"/>
    </source>
</evidence>
<proteinExistence type="predicted"/>
<evidence type="ECO:0000313" key="1">
    <source>
        <dbReference type="EMBL" id="QIK62639.1"/>
    </source>
</evidence>
<dbReference type="Proteomes" id="UP000502677">
    <property type="component" value="Chromosome"/>
</dbReference>